<name>A0AC35U8D2_9BILA</name>
<sequence>MENNLFYAPEGLNLQHRDVVVYGPKEGMYQTVLYEFNDEMHETASDDLVWAASTPKEWSRDDWPLCKYWETNAEIEDGDSTNTNKIAADKKRTKAAKGVKKIKSDEEKQKASDAVRKSTSKKKKKTNEEIAYLIKLRKTVSELEEEVICQEKEIYQMEKNLYY</sequence>
<evidence type="ECO:0000313" key="1">
    <source>
        <dbReference type="Proteomes" id="UP000095286"/>
    </source>
</evidence>
<protein>
    <submittedName>
        <fullName evidence="2">BZIP domain-containing protein</fullName>
    </submittedName>
</protein>
<proteinExistence type="predicted"/>
<reference evidence="2" key="1">
    <citation type="submission" date="2016-11" db="UniProtKB">
        <authorList>
            <consortium name="WormBaseParasite"/>
        </authorList>
    </citation>
    <scope>IDENTIFICATION</scope>
    <source>
        <strain evidence="2">KR3021</strain>
    </source>
</reference>
<accession>A0AC35U8D2</accession>
<evidence type="ECO:0000313" key="2">
    <source>
        <dbReference type="WBParaSite" id="RSKR_0000871900.1"/>
    </source>
</evidence>
<organism evidence="1 2">
    <name type="scientific">Rhabditophanes sp. KR3021</name>
    <dbReference type="NCBI Taxonomy" id="114890"/>
    <lineage>
        <taxon>Eukaryota</taxon>
        <taxon>Metazoa</taxon>
        <taxon>Ecdysozoa</taxon>
        <taxon>Nematoda</taxon>
        <taxon>Chromadorea</taxon>
        <taxon>Rhabditida</taxon>
        <taxon>Tylenchina</taxon>
        <taxon>Panagrolaimomorpha</taxon>
        <taxon>Strongyloidoidea</taxon>
        <taxon>Alloionematidae</taxon>
        <taxon>Rhabditophanes</taxon>
    </lineage>
</organism>
<dbReference type="WBParaSite" id="RSKR_0000871900.1">
    <property type="protein sequence ID" value="RSKR_0000871900.1"/>
    <property type="gene ID" value="RSKR_0000871900"/>
</dbReference>
<dbReference type="Proteomes" id="UP000095286">
    <property type="component" value="Unplaced"/>
</dbReference>